<organism evidence="6 7">
    <name type="scientific">Candidatus Daviesbacteria bacterium RIFCSPHIGHO2_01_FULL_40_11</name>
    <dbReference type="NCBI Taxonomy" id="1797762"/>
    <lineage>
        <taxon>Bacteria</taxon>
        <taxon>Candidatus Daviesiibacteriota</taxon>
    </lineage>
</organism>
<feature type="domain" description="Helicase HerA central" evidence="3">
    <location>
        <begin position="461"/>
        <end position="666"/>
    </location>
</feature>
<dbReference type="InterPro" id="IPR027417">
    <property type="entry name" value="P-loop_NTPase"/>
</dbReference>
<feature type="region of interest" description="Disordered" evidence="1">
    <location>
        <begin position="872"/>
        <end position="899"/>
    </location>
</feature>
<dbReference type="InterPro" id="IPR002789">
    <property type="entry name" value="HerA_central"/>
</dbReference>
<evidence type="ECO:0000313" key="6">
    <source>
        <dbReference type="EMBL" id="OGE27768.1"/>
    </source>
</evidence>
<comment type="caution">
    <text evidence="6">The sequence shown here is derived from an EMBL/GenBank/DDBJ whole genome shotgun (WGS) entry which is preliminary data.</text>
</comment>
<feature type="domain" description="TraD/TraG TraM recognition site" evidence="4">
    <location>
        <begin position="730"/>
        <end position="793"/>
    </location>
</feature>
<keyword evidence="2" id="KW-1133">Transmembrane helix</keyword>
<evidence type="ECO:0000256" key="2">
    <source>
        <dbReference type="SAM" id="Phobius"/>
    </source>
</evidence>
<evidence type="ECO:0000259" key="5">
    <source>
        <dbReference type="Pfam" id="PF26449"/>
    </source>
</evidence>
<dbReference type="AlphaFoldDB" id="A0A1F5JGU1"/>
<evidence type="ECO:0008006" key="8">
    <source>
        <dbReference type="Google" id="ProtNLM"/>
    </source>
</evidence>
<accession>A0A1F5JGU1</accession>
<dbReference type="CDD" id="cd01127">
    <property type="entry name" value="TrwB_TraG_TraD_VirD4"/>
    <property type="match status" value="2"/>
</dbReference>
<dbReference type="Proteomes" id="UP000177555">
    <property type="component" value="Unassembled WGS sequence"/>
</dbReference>
<proteinExistence type="predicted"/>
<protein>
    <recommendedName>
        <fullName evidence="8">Type IV secretion system coupling protein TraD DNA-binding domain-containing protein</fullName>
    </recommendedName>
</protein>
<evidence type="ECO:0000259" key="3">
    <source>
        <dbReference type="Pfam" id="PF01935"/>
    </source>
</evidence>
<dbReference type="Gene3D" id="3.40.50.300">
    <property type="entry name" value="P-loop containing nucleotide triphosphate hydrolases"/>
    <property type="match status" value="2"/>
</dbReference>
<dbReference type="InterPro" id="IPR051162">
    <property type="entry name" value="T4SS_component"/>
</dbReference>
<dbReference type="Pfam" id="PF01935">
    <property type="entry name" value="DUF87"/>
    <property type="match status" value="1"/>
</dbReference>
<feature type="domain" description="DUF8128" evidence="5">
    <location>
        <begin position="79"/>
        <end position="421"/>
    </location>
</feature>
<dbReference type="InterPro" id="IPR032689">
    <property type="entry name" value="TraG-D_C"/>
</dbReference>
<dbReference type="EMBL" id="MFCP01000030">
    <property type="protein sequence ID" value="OGE27768.1"/>
    <property type="molecule type" value="Genomic_DNA"/>
</dbReference>
<reference evidence="6 7" key="1">
    <citation type="journal article" date="2016" name="Nat. Commun.">
        <title>Thousands of microbial genomes shed light on interconnected biogeochemical processes in an aquifer system.</title>
        <authorList>
            <person name="Anantharaman K."/>
            <person name="Brown C.T."/>
            <person name="Hug L.A."/>
            <person name="Sharon I."/>
            <person name="Castelle C.J."/>
            <person name="Probst A.J."/>
            <person name="Thomas B.C."/>
            <person name="Singh A."/>
            <person name="Wilkins M.J."/>
            <person name="Karaoz U."/>
            <person name="Brodie E.L."/>
            <person name="Williams K.H."/>
            <person name="Hubbard S.S."/>
            <person name="Banfield J.F."/>
        </authorList>
    </citation>
    <scope>NUCLEOTIDE SEQUENCE [LARGE SCALE GENOMIC DNA]</scope>
</reference>
<gene>
    <name evidence="6" type="ORF">A2867_01790</name>
</gene>
<evidence type="ECO:0000259" key="4">
    <source>
        <dbReference type="Pfam" id="PF12696"/>
    </source>
</evidence>
<dbReference type="PANTHER" id="PTHR30121:SF11">
    <property type="entry name" value="AAA+ ATPASE DOMAIN-CONTAINING PROTEIN"/>
    <property type="match status" value="1"/>
</dbReference>
<evidence type="ECO:0000313" key="7">
    <source>
        <dbReference type="Proteomes" id="UP000177555"/>
    </source>
</evidence>
<dbReference type="SUPFAM" id="SSF52540">
    <property type="entry name" value="P-loop containing nucleoside triphosphate hydrolases"/>
    <property type="match status" value="1"/>
</dbReference>
<dbReference type="PANTHER" id="PTHR30121">
    <property type="entry name" value="UNCHARACTERIZED PROTEIN YJGR-RELATED"/>
    <property type="match status" value="1"/>
</dbReference>
<dbReference type="InterPro" id="IPR058441">
    <property type="entry name" value="DUF8128"/>
</dbReference>
<dbReference type="Pfam" id="PF26449">
    <property type="entry name" value="DUF8128"/>
    <property type="match status" value="1"/>
</dbReference>
<keyword evidence="2" id="KW-0472">Membrane</keyword>
<feature type="transmembrane region" description="Helical" evidence="2">
    <location>
        <begin position="36"/>
        <end position="53"/>
    </location>
</feature>
<name>A0A1F5JGU1_9BACT</name>
<keyword evidence="2" id="KW-0812">Transmembrane</keyword>
<dbReference type="Pfam" id="PF12696">
    <property type="entry name" value="TraG-D_C"/>
    <property type="match status" value="1"/>
</dbReference>
<sequence length="899" mass="101933">MKDFRGLEAGDLFPQFYSYLLHLKTSASVDLQNSLIPAYLALGIILSLLFFIIRRILLIKRSLNELSVLLELTPPAITEKTAYTTQQLFSVIHDLGKTKSFKDKLFGKKTVFSFEISSTQNQGIRYLIRTTPSEVSNVKRSLLSYLPHISVKTVNEYLPQNAGKLKNFNTKIIEFKLKRHFAYSLQRQDTLEEHDPVAYITGAMTKLSPGELISFQIVLSPTTRGETGTLSKMILNNENVLGYLNRFQFPLIFAPVTILFKIISKILNVLGSQIQWALTELTSGGNIRSTYAYHTDYQSQLRQAQFRPARILSSFEQLAVQSIQGKIDQPLFESSVRLLIIVKDKNELKERIKGFTSSLAIFAVPKYQSLNKKYNFPPVIADKVRLLNFKKRLLSLIFNNSPSILSVSEVADLYHFPFSRVTRTENIVKVYSKELPAPLSLKKENSPDVVFGKNNYGGTATDIGLTKEERVRHMYIIGATGTGKTTMILKMADQDIKNGKGVAVIDPHGDLAESLLSCIPDKRKDDLIYFNPDDIKYPIGVNLLELTPGLDEDDQLREKELITESVISLFRKIFSEVWSAHAHRLEYTLRNTIQTALTLEDPTLFTIYELLTNPDFQKKVTPYLKDEHLKNFWKHEFGKAGDFQKVKMIGPITSRVGRFLFSPSAKRILEQKRSTINFDKILDNGKILICNLSKGKLGEDTSEVLGIMILTKIQLAALKRARTEAKNRTPFYLYVDEFQNFATPSFIQMLSEARKYGINLVMAEQSTSQQKDRNLVNVVLANVGTVISFRSANPDDEKLMLPQFRPYVEQGEIANLPSFKFYIKIAAINPEESFSGETVPVSIKVDKKKVEELIKSSRDNFAIVYRAPEVVKKPDENTGEEDNNYGKNEDEYGSVGTLT</sequence>
<evidence type="ECO:0000256" key="1">
    <source>
        <dbReference type="SAM" id="MobiDB-lite"/>
    </source>
</evidence>